<gene>
    <name evidence="1" type="ORF">AFUB_033330</name>
</gene>
<sequence length="234" mass="25334">MSRLCVSMSNTLKPAGRMAARVRREYWSPCLGYPRLENRIAFAACLSAFAHGDQDNPPKWDKLQQWYITFFVSVLNALTYVSCSILDTLCDNPPAGGAPRASCRQPPASPRIPCLLRSHHALRLAVRARLRHRSRLPGSALRVLGPTTRLRRLVVPPLHLQLPLALAPNIGTIILCRFLAGRAVTRYQTYSALALAGAPPVREPDVAAAGLRVGVGSTVLLHGMSDAAAESAGS</sequence>
<accession>B0XVR0</accession>
<reference evidence="1 2" key="1">
    <citation type="journal article" date="2008" name="PLoS Genet.">
        <title>Genomic islands in the pathogenic filamentous fungus Aspergillus fumigatus.</title>
        <authorList>
            <person name="Fedorova N.D."/>
            <person name="Khaldi N."/>
            <person name="Joardar V.S."/>
            <person name="Maiti R."/>
            <person name="Amedeo P."/>
            <person name="Anderson M.J."/>
            <person name="Crabtree J."/>
            <person name="Silva J.C."/>
            <person name="Badger J.H."/>
            <person name="Albarraq A."/>
            <person name="Angiuoli S."/>
            <person name="Bussey H."/>
            <person name="Bowyer P."/>
            <person name="Cotty P.J."/>
            <person name="Dyer P.S."/>
            <person name="Egan A."/>
            <person name="Galens K."/>
            <person name="Fraser-Liggett C.M."/>
            <person name="Haas B.J."/>
            <person name="Inman J.M."/>
            <person name="Kent R."/>
            <person name="Lemieux S."/>
            <person name="Malavazi I."/>
            <person name="Orvis J."/>
            <person name="Roemer T."/>
            <person name="Ronning C.M."/>
            <person name="Sundaram J.P."/>
            <person name="Sutton G."/>
            <person name="Turner G."/>
            <person name="Venter J.C."/>
            <person name="White O.R."/>
            <person name="Whitty B.R."/>
            <person name="Youngman P."/>
            <person name="Wolfe K.H."/>
            <person name="Goldman G.H."/>
            <person name="Wortman J.R."/>
            <person name="Jiang B."/>
            <person name="Denning D.W."/>
            <person name="Nierman W.C."/>
        </authorList>
    </citation>
    <scope>NUCLEOTIDE SEQUENCE [LARGE SCALE GENOMIC DNA]</scope>
    <source>
        <strain evidence="2">CBS 144.89 / FGSC A1163 / CEA10</strain>
    </source>
</reference>
<organism evidence="1 2">
    <name type="scientific">Aspergillus fumigatus (strain CBS 144.89 / FGSC A1163 / CEA10)</name>
    <name type="common">Neosartorya fumigata</name>
    <dbReference type="NCBI Taxonomy" id="451804"/>
    <lineage>
        <taxon>Eukaryota</taxon>
        <taxon>Fungi</taxon>
        <taxon>Dikarya</taxon>
        <taxon>Ascomycota</taxon>
        <taxon>Pezizomycotina</taxon>
        <taxon>Eurotiomycetes</taxon>
        <taxon>Eurotiomycetidae</taxon>
        <taxon>Eurotiales</taxon>
        <taxon>Aspergillaceae</taxon>
        <taxon>Aspergillus</taxon>
        <taxon>Aspergillus subgen. Fumigati</taxon>
    </lineage>
</organism>
<name>B0XVR0_ASPFC</name>
<protein>
    <submittedName>
        <fullName evidence="1">Uncharacterized protein</fullName>
    </submittedName>
</protein>
<evidence type="ECO:0000313" key="2">
    <source>
        <dbReference type="Proteomes" id="UP000001699"/>
    </source>
</evidence>
<keyword evidence="2" id="KW-1185">Reference proteome</keyword>
<dbReference type="Proteomes" id="UP000001699">
    <property type="component" value="Unassembled WGS sequence"/>
</dbReference>
<dbReference type="EMBL" id="DS499595">
    <property type="protein sequence ID" value="EDP55268.1"/>
    <property type="molecule type" value="Genomic_DNA"/>
</dbReference>
<evidence type="ECO:0000313" key="1">
    <source>
        <dbReference type="EMBL" id="EDP55268.1"/>
    </source>
</evidence>
<dbReference type="HOGENOM" id="CLU_1184780_0_0_1"/>
<dbReference type="AlphaFoldDB" id="B0XVR0"/>
<dbReference type="VEuPathDB" id="FungiDB:AFUB_033330"/>
<proteinExistence type="predicted"/>